<dbReference type="InterPro" id="IPR041205">
    <property type="entry name" value="ScsC_N"/>
</dbReference>
<dbReference type="Proteomes" id="UP000031521">
    <property type="component" value="Chromosome"/>
</dbReference>
<proteinExistence type="predicted"/>
<evidence type="ECO:0000313" key="8">
    <source>
        <dbReference type="Proteomes" id="UP000031521"/>
    </source>
</evidence>
<dbReference type="PANTHER" id="PTHR13887:SF14">
    <property type="entry name" value="DISULFIDE BOND FORMATION PROTEIN D"/>
    <property type="match status" value="1"/>
</dbReference>
<evidence type="ECO:0000313" key="7">
    <source>
        <dbReference type="EMBL" id="AJE47623.1"/>
    </source>
</evidence>
<dbReference type="InterPro" id="IPR013766">
    <property type="entry name" value="Thioredoxin_domain"/>
</dbReference>
<dbReference type="CDD" id="cd03023">
    <property type="entry name" value="DsbA_Com1_like"/>
    <property type="match status" value="1"/>
</dbReference>
<dbReference type="InterPro" id="IPR036249">
    <property type="entry name" value="Thioredoxin-like_sf"/>
</dbReference>
<reference evidence="7 8" key="1">
    <citation type="journal article" date="2014" name="Int. J. Syst. Evol. Microbiol.">
        <title>Celeribacter indicus sp. nov., a polycyclic aromatic hydrocarbon-degrading bacterium from deep-sea sediment and reclassification of Huaishuia halophila as Celeribacter halophilus comb. nov.</title>
        <authorList>
            <person name="Lai Q."/>
            <person name="Cao J."/>
            <person name="Yuan J."/>
            <person name="Li F."/>
            <person name="Shao Z."/>
        </authorList>
    </citation>
    <scope>NUCLEOTIDE SEQUENCE [LARGE SCALE GENOMIC DNA]</scope>
    <source>
        <strain evidence="7">P73</strain>
    </source>
</reference>
<dbReference type="HOGENOM" id="CLU_000288_47_4_5"/>
<keyword evidence="8" id="KW-1185">Reference proteome</keyword>
<evidence type="ECO:0000256" key="1">
    <source>
        <dbReference type="ARBA" id="ARBA00022729"/>
    </source>
</evidence>
<dbReference type="Pfam" id="PF18312">
    <property type="entry name" value="ScsC_N"/>
    <property type="match status" value="1"/>
</dbReference>
<dbReference type="AlphaFoldDB" id="A0A0B5DW77"/>
<evidence type="ECO:0000256" key="4">
    <source>
        <dbReference type="ARBA" id="ARBA00023284"/>
    </source>
</evidence>
<dbReference type="PANTHER" id="PTHR13887">
    <property type="entry name" value="GLUTATHIONE S-TRANSFERASE KAPPA"/>
    <property type="match status" value="1"/>
</dbReference>
<dbReference type="KEGG" id="cid:P73_2908"/>
<organism evidence="7 8">
    <name type="scientific">Celeribacter indicus</name>
    <dbReference type="NCBI Taxonomy" id="1208324"/>
    <lineage>
        <taxon>Bacteria</taxon>
        <taxon>Pseudomonadati</taxon>
        <taxon>Pseudomonadota</taxon>
        <taxon>Alphaproteobacteria</taxon>
        <taxon>Rhodobacterales</taxon>
        <taxon>Roseobacteraceae</taxon>
        <taxon>Celeribacter</taxon>
    </lineage>
</organism>
<dbReference type="OrthoDB" id="9780147at2"/>
<evidence type="ECO:0000256" key="3">
    <source>
        <dbReference type="ARBA" id="ARBA00023157"/>
    </source>
</evidence>
<name>A0A0B5DW77_9RHOB</name>
<accession>A0A0B5DW77</accession>
<feature type="signal peptide" evidence="5">
    <location>
        <begin position="1"/>
        <end position="23"/>
    </location>
</feature>
<dbReference type="SUPFAM" id="SSF52833">
    <property type="entry name" value="Thioredoxin-like"/>
    <property type="match status" value="1"/>
</dbReference>
<evidence type="ECO:0000256" key="2">
    <source>
        <dbReference type="ARBA" id="ARBA00023002"/>
    </source>
</evidence>
<evidence type="ECO:0000259" key="6">
    <source>
        <dbReference type="PROSITE" id="PS51352"/>
    </source>
</evidence>
<feature type="chain" id="PRO_5002114093" evidence="5">
    <location>
        <begin position="24"/>
        <end position="252"/>
    </location>
</feature>
<dbReference type="GO" id="GO:0016491">
    <property type="term" value="F:oxidoreductase activity"/>
    <property type="evidence" value="ECO:0007669"/>
    <property type="project" value="UniProtKB-KW"/>
</dbReference>
<evidence type="ECO:0000256" key="5">
    <source>
        <dbReference type="SAM" id="SignalP"/>
    </source>
</evidence>
<keyword evidence="1 5" id="KW-0732">Signal</keyword>
<dbReference type="Gene3D" id="3.40.30.10">
    <property type="entry name" value="Glutaredoxin"/>
    <property type="match status" value="1"/>
</dbReference>
<dbReference type="InterPro" id="IPR001853">
    <property type="entry name" value="DSBA-like_thioredoxin_dom"/>
</dbReference>
<keyword evidence="4" id="KW-0676">Redox-active center</keyword>
<dbReference type="Pfam" id="PF01323">
    <property type="entry name" value="DSBA"/>
    <property type="match status" value="1"/>
</dbReference>
<dbReference type="RefSeq" id="WP_043870139.1">
    <property type="nucleotide sequence ID" value="NZ_CP004393.1"/>
</dbReference>
<protein>
    <submittedName>
        <fullName evidence="7">DSBA oxidoreductase</fullName>
    </submittedName>
</protein>
<sequence length="252" mass="27499">MPFARRLFAAALLTAALPLGASAFDIAEMTGAEREAFRAEIRAYLLENPEVLMEAVDVYQQRQAEAQVANVAELIAALSDEIFNAPEDAVYGNPEGDVVMVEFMDYRCGYCKKAFPEVKDLLARDGEIKLIVKEFPILGEASVLASRFAVAVKLVAGDEAYKTFHDALMVARGDISEQMLRRLAEDQGLDAEAVVAEMDSEAVDALLARNHELAQALQISGTPTFVMGDQMVRGYVPYDAMAEIVAELREAG</sequence>
<gene>
    <name evidence="7" type="ORF">P73_2908</name>
</gene>
<keyword evidence="3" id="KW-1015">Disulfide bond</keyword>
<dbReference type="STRING" id="1208324.P73_2908"/>
<dbReference type="EMBL" id="CP004393">
    <property type="protein sequence ID" value="AJE47623.1"/>
    <property type="molecule type" value="Genomic_DNA"/>
</dbReference>
<feature type="domain" description="Thioredoxin" evidence="6">
    <location>
        <begin position="63"/>
        <end position="250"/>
    </location>
</feature>
<dbReference type="PROSITE" id="PS51352">
    <property type="entry name" value="THIOREDOXIN_2"/>
    <property type="match status" value="1"/>
</dbReference>
<keyword evidence="2" id="KW-0560">Oxidoreductase</keyword>